<dbReference type="AlphaFoldDB" id="A0A9Q1KZG4"/>
<comment type="subcellular location">
    <subcellularLocation>
        <location evidence="1">Golgi apparatus membrane</location>
        <topology evidence="1">Single-pass type II membrane protein</topology>
    </subcellularLocation>
</comment>
<keyword evidence="3" id="KW-0808">Transferase</keyword>
<keyword evidence="6" id="KW-0472">Membrane</keyword>
<dbReference type="Proteomes" id="UP001153076">
    <property type="component" value="Unassembled WGS sequence"/>
</dbReference>
<accession>A0A9Q1KZG4</accession>
<evidence type="ECO:0000256" key="2">
    <source>
        <dbReference type="ARBA" id="ARBA00010271"/>
    </source>
</evidence>
<keyword evidence="3" id="KW-0328">Glycosyltransferase</keyword>
<gene>
    <name evidence="8" type="ORF">Cgig2_007383</name>
</gene>
<dbReference type="Pfam" id="PF03016">
    <property type="entry name" value="Exostosin_GT47"/>
    <property type="match status" value="1"/>
</dbReference>
<protein>
    <recommendedName>
        <fullName evidence="7">Exostosin GT47 domain-containing protein</fullName>
    </recommendedName>
</protein>
<feature type="transmembrane region" description="Helical" evidence="6">
    <location>
        <begin position="232"/>
        <end position="249"/>
    </location>
</feature>
<feature type="transmembrane region" description="Helical" evidence="6">
    <location>
        <begin position="20"/>
        <end position="39"/>
    </location>
</feature>
<dbReference type="EMBL" id="JAKOGI010000007">
    <property type="protein sequence ID" value="KAJ8451900.1"/>
    <property type="molecule type" value="Genomic_DNA"/>
</dbReference>
<evidence type="ECO:0000256" key="1">
    <source>
        <dbReference type="ARBA" id="ARBA00004323"/>
    </source>
</evidence>
<evidence type="ECO:0000256" key="4">
    <source>
        <dbReference type="ARBA" id="ARBA00022968"/>
    </source>
</evidence>
<keyword evidence="6" id="KW-1133">Transmembrane helix</keyword>
<feature type="domain" description="Exostosin GT47" evidence="7">
    <location>
        <begin position="80"/>
        <end position="188"/>
    </location>
</feature>
<evidence type="ECO:0000256" key="6">
    <source>
        <dbReference type="SAM" id="Phobius"/>
    </source>
</evidence>
<dbReference type="PANTHER" id="PTHR11062">
    <property type="entry name" value="EXOSTOSIN HEPARAN SULFATE GLYCOSYLTRANSFERASE -RELATED"/>
    <property type="match status" value="1"/>
</dbReference>
<dbReference type="OrthoDB" id="1924787at2759"/>
<keyword evidence="4" id="KW-0735">Signal-anchor</keyword>
<sequence>MSTVKPPHSPPSSSTMLTLRWSLLTLALVALICFTFLSLKSLQFTSPSFSFSHPTLKVADDDGELLSEVYHTPEIFRLTYAEMERRFKAYIYPDGDPNNFYQTKEAHRKNIRESRFRTDDPEKAHMFFIPISCHGMRGKGTSYEHMTIIVRDYVESLISKYPYWNRTLGADHFFVTYHDVGVRATERTNLGFWAGHPRVWGNDTELDISNNRINRATEPLLYQKRFYRNKSAYVLVALKLIVPASWIPFTMDVFLSKFAVILRERDVYQLKQILKNISDAEFARLHMNMVKVQKRFQCNTPPVKFDAFHTVMYELWLQHRLIKY</sequence>
<evidence type="ECO:0000256" key="3">
    <source>
        <dbReference type="ARBA" id="ARBA00022676"/>
    </source>
</evidence>
<dbReference type="PANTHER" id="PTHR11062:SF43">
    <property type="entry name" value="EXOSTOSIN FAMILY PROTEIN"/>
    <property type="match status" value="1"/>
</dbReference>
<evidence type="ECO:0000313" key="8">
    <source>
        <dbReference type="EMBL" id="KAJ8451900.1"/>
    </source>
</evidence>
<dbReference type="InterPro" id="IPR004263">
    <property type="entry name" value="Exostosin"/>
</dbReference>
<proteinExistence type="inferred from homology"/>
<reference evidence="8" key="1">
    <citation type="submission" date="2022-04" db="EMBL/GenBank/DDBJ databases">
        <title>Carnegiea gigantea Genome sequencing and assembly v2.</title>
        <authorList>
            <person name="Copetti D."/>
            <person name="Sanderson M.J."/>
            <person name="Burquez A."/>
            <person name="Wojciechowski M.F."/>
        </authorList>
    </citation>
    <scope>NUCLEOTIDE SEQUENCE</scope>
    <source>
        <strain evidence="8">SGP5-SGP5p</strain>
        <tissue evidence="8">Aerial part</tissue>
    </source>
</reference>
<comment type="caution">
    <text evidence="8">The sequence shown here is derived from an EMBL/GenBank/DDBJ whole genome shotgun (WGS) entry which is preliminary data.</text>
</comment>
<dbReference type="InterPro" id="IPR040911">
    <property type="entry name" value="Exostosin_GT47"/>
</dbReference>
<comment type="similarity">
    <text evidence="2">Belongs to the glycosyltransferase 47 family.</text>
</comment>
<keyword evidence="5" id="KW-0333">Golgi apparatus</keyword>
<evidence type="ECO:0000259" key="7">
    <source>
        <dbReference type="Pfam" id="PF03016"/>
    </source>
</evidence>
<dbReference type="GO" id="GO:0000139">
    <property type="term" value="C:Golgi membrane"/>
    <property type="evidence" value="ECO:0007669"/>
    <property type="project" value="UniProtKB-SubCell"/>
</dbReference>
<organism evidence="8 9">
    <name type="scientific">Carnegiea gigantea</name>
    <dbReference type="NCBI Taxonomy" id="171969"/>
    <lineage>
        <taxon>Eukaryota</taxon>
        <taxon>Viridiplantae</taxon>
        <taxon>Streptophyta</taxon>
        <taxon>Embryophyta</taxon>
        <taxon>Tracheophyta</taxon>
        <taxon>Spermatophyta</taxon>
        <taxon>Magnoliopsida</taxon>
        <taxon>eudicotyledons</taxon>
        <taxon>Gunneridae</taxon>
        <taxon>Pentapetalae</taxon>
        <taxon>Caryophyllales</taxon>
        <taxon>Cactineae</taxon>
        <taxon>Cactaceae</taxon>
        <taxon>Cactoideae</taxon>
        <taxon>Echinocereeae</taxon>
        <taxon>Carnegiea</taxon>
    </lineage>
</organism>
<name>A0A9Q1KZG4_9CARY</name>
<evidence type="ECO:0000313" key="9">
    <source>
        <dbReference type="Proteomes" id="UP001153076"/>
    </source>
</evidence>
<keyword evidence="6" id="KW-0812">Transmembrane</keyword>
<evidence type="ECO:0000256" key="5">
    <source>
        <dbReference type="ARBA" id="ARBA00023034"/>
    </source>
</evidence>
<keyword evidence="9" id="KW-1185">Reference proteome</keyword>
<dbReference type="GO" id="GO:0016757">
    <property type="term" value="F:glycosyltransferase activity"/>
    <property type="evidence" value="ECO:0007669"/>
    <property type="project" value="UniProtKB-KW"/>
</dbReference>